<evidence type="ECO:0000313" key="2">
    <source>
        <dbReference type="EMBL" id="KAF7385188.1"/>
    </source>
</evidence>
<evidence type="ECO:0000313" key="3">
    <source>
        <dbReference type="Proteomes" id="UP000614350"/>
    </source>
</evidence>
<sequence>MEVEEVEASSERGGRDRGAEVVEGGKGGGCSNERNLHDFACFSTPCLRPSGFNCLPTFSACFSDYDGVRVRRMKKKRREEETEVKVEE</sequence>
<dbReference type="EMBL" id="JACSEA010000015">
    <property type="protein sequence ID" value="KAF7385188.1"/>
    <property type="molecule type" value="Genomic_DNA"/>
</dbReference>
<feature type="region of interest" description="Disordered" evidence="1">
    <location>
        <begin position="1"/>
        <end position="31"/>
    </location>
</feature>
<feature type="compositionally biased region" description="Basic and acidic residues" evidence="1">
    <location>
        <begin position="9"/>
        <end position="20"/>
    </location>
</feature>
<gene>
    <name evidence="2" type="ORF">HZH66_012274</name>
</gene>
<accession>A0A834MW40</accession>
<keyword evidence="3" id="KW-1185">Reference proteome</keyword>
<organism evidence="2 3">
    <name type="scientific">Vespula vulgaris</name>
    <name type="common">Yellow jacket</name>
    <name type="synonym">Wasp</name>
    <dbReference type="NCBI Taxonomy" id="7454"/>
    <lineage>
        <taxon>Eukaryota</taxon>
        <taxon>Metazoa</taxon>
        <taxon>Ecdysozoa</taxon>
        <taxon>Arthropoda</taxon>
        <taxon>Hexapoda</taxon>
        <taxon>Insecta</taxon>
        <taxon>Pterygota</taxon>
        <taxon>Neoptera</taxon>
        <taxon>Endopterygota</taxon>
        <taxon>Hymenoptera</taxon>
        <taxon>Apocrita</taxon>
        <taxon>Aculeata</taxon>
        <taxon>Vespoidea</taxon>
        <taxon>Vespidae</taxon>
        <taxon>Vespinae</taxon>
        <taxon>Vespula</taxon>
    </lineage>
</organism>
<dbReference type="Proteomes" id="UP000614350">
    <property type="component" value="Unassembled WGS sequence"/>
</dbReference>
<dbReference type="AlphaFoldDB" id="A0A834MW40"/>
<proteinExistence type="predicted"/>
<name>A0A834MW40_VESVU</name>
<protein>
    <submittedName>
        <fullName evidence="2">Uncharacterized protein</fullName>
    </submittedName>
</protein>
<reference evidence="2" key="1">
    <citation type="journal article" date="2020" name="G3 (Bethesda)">
        <title>High-Quality Assemblies for Three Invasive Social Wasps from the &lt;i&gt;Vespula&lt;/i&gt; Genus.</title>
        <authorList>
            <person name="Harrop T.W.R."/>
            <person name="Guhlin J."/>
            <person name="McLaughlin G.M."/>
            <person name="Permina E."/>
            <person name="Stockwell P."/>
            <person name="Gilligan J."/>
            <person name="Le Lec M.F."/>
            <person name="Gruber M.A.M."/>
            <person name="Quinn O."/>
            <person name="Lovegrove M."/>
            <person name="Duncan E.J."/>
            <person name="Remnant E.J."/>
            <person name="Van Eeckhoven J."/>
            <person name="Graham B."/>
            <person name="Knapp R.A."/>
            <person name="Langford K.W."/>
            <person name="Kronenberg Z."/>
            <person name="Press M.O."/>
            <person name="Eacker S.M."/>
            <person name="Wilson-Rankin E.E."/>
            <person name="Purcell J."/>
            <person name="Lester P.J."/>
            <person name="Dearden P.K."/>
        </authorList>
    </citation>
    <scope>NUCLEOTIDE SEQUENCE</scope>
    <source>
        <strain evidence="2">Marl-1</strain>
    </source>
</reference>
<comment type="caution">
    <text evidence="2">The sequence shown here is derived from an EMBL/GenBank/DDBJ whole genome shotgun (WGS) entry which is preliminary data.</text>
</comment>
<evidence type="ECO:0000256" key="1">
    <source>
        <dbReference type="SAM" id="MobiDB-lite"/>
    </source>
</evidence>